<dbReference type="EMBL" id="VTPC01001524">
    <property type="protein sequence ID" value="KAF2901646.1"/>
    <property type="molecule type" value="Genomic_DNA"/>
</dbReference>
<dbReference type="OrthoDB" id="438440at2759"/>
<organism evidence="1 2">
    <name type="scientific">Ignelater luminosus</name>
    <name type="common">Cucubano</name>
    <name type="synonym">Pyrophorus luminosus</name>
    <dbReference type="NCBI Taxonomy" id="2038154"/>
    <lineage>
        <taxon>Eukaryota</taxon>
        <taxon>Metazoa</taxon>
        <taxon>Ecdysozoa</taxon>
        <taxon>Arthropoda</taxon>
        <taxon>Hexapoda</taxon>
        <taxon>Insecta</taxon>
        <taxon>Pterygota</taxon>
        <taxon>Neoptera</taxon>
        <taxon>Endopterygota</taxon>
        <taxon>Coleoptera</taxon>
        <taxon>Polyphaga</taxon>
        <taxon>Elateriformia</taxon>
        <taxon>Elateroidea</taxon>
        <taxon>Elateridae</taxon>
        <taxon>Agrypninae</taxon>
        <taxon>Pyrophorini</taxon>
        <taxon>Ignelater</taxon>
    </lineage>
</organism>
<accession>A0A8K0DCN9</accession>
<comment type="caution">
    <text evidence="1">The sequence shown here is derived from an EMBL/GenBank/DDBJ whole genome shotgun (WGS) entry which is preliminary data.</text>
</comment>
<evidence type="ECO:0000313" key="1">
    <source>
        <dbReference type="EMBL" id="KAF2901646.1"/>
    </source>
</evidence>
<gene>
    <name evidence="1" type="ORF">ILUMI_04541</name>
</gene>
<protein>
    <submittedName>
        <fullName evidence="1">Uncharacterized protein</fullName>
    </submittedName>
</protein>
<sequence length="485" mass="54283">MGPKKPRRTNLNEVLKEYQMFNQLNEEMPERPESHNNICLETCFTTFPDPPFTVPTITTEPVLETTNFRHKPNLAILDKNKNLDLLNTRHFSSKPLSDVAPLAQPEIFSDTSSSTSSTNNLDNITSSSSWARQIDNAPSPSILKAPQMMRRTPKIIGSLSTCTEDIRNVKSFEKLIKTGNALLDNSNSSSNLSYASGGSSKTNCSNDYEHFVSIGQCSWQREKEQNVKDWQIENTNKASKSSILAEELLEEILEYADCADFFKSDSSFLDGYDERLFDTESDTNCDTENGFKIPKIRLTKSSNTAGHSPLILSPCSLEIDPDVISNFAIDLNLDQEHRSLLSQQNLQTSILKVGHLGGYNNGSHTPPCAKTVTFSPDVLSIDDRSLLQGSSEYLPSRQGRSGIWSFIPFRYFNKKIRETASSLPNLPKTEIVSTISSETEKKRSIDQLLTRNEALPLLNAAKSDSSEHFYANVFHKRKVCVNSEV</sequence>
<keyword evidence="2" id="KW-1185">Reference proteome</keyword>
<reference evidence="1" key="1">
    <citation type="submission" date="2019-08" db="EMBL/GenBank/DDBJ databases">
        <title>The genome of the North American firefly Photinus pyralis.</title>
        <authorList>
            <consortium name="Photinus pyralis genome working group"/>
            <person name="Fallon T.R."/>
            <person name="Sander Lower S.E."/>
            <person name="Weng J.-K."/>
        </authorList>
    </citation>
    <scope>NUCLEOTIDE SEQUENCE</scope>
    <source>
        <strain evidence="1">TRF0915ILg1</strain>
        <tissue evidence="1">Whole body</tissue>
    </source>
</reference>
<evidence type="ECO:0000313" key="2">
    <source>
        <dbReference type="Proteomes" id="UP000801492"/>
    </source>
</evidence>
<proteinExistence type="predicted"/>
<dbReference type="AlphaFoldDB" id="A0A8K0DCN9"/>
<name>A0A8K0DCN9_IGNLU</name>
<dbReference type="Proteomes" id="UP000801492">
    <property type="component" value="Unassembled WGS sequence"/>
</dbReference>